<organism evidence="4">
    <name type="scientific">hydrothermal vent metagenome</name>
    <dbReference type="NCBI Taxonomy" id="652676"/>
    <lineage>
        <taxon>unclassified sequences</taxon>
        <taxon>metagenomes</taxon>
        <taxon>ecological metagenomes</taxon>
    </lineage>
</organism>
<keyword evidence="2" id="KW-1133">Transmembrane helix</keyword>
<reference evidence="4" key="1">
    <citation type="submission" date="2018-06" db="EMBL/GenBank/DDBJ databases">
        <authorList>
            <person name="Zhirakovskaya E."/>
        </authorList>
    </citation>
    <scope>NUCLEOTIDE SEQUENCE</scope>
</reference>
<dbReference type="InterPro" id="IPR043724">
    <property type="entry name" value="DUF5666"/>
</dbReference>
<feature type="compositionally biased region" description="Basic and acidic residues" evidence="1">
    <location>
        <begin position="373"/>
        <end position="404"/>
    </location>
</feature>
<proteinExistence type="predicted"/>
<keyword evidence="2" id="KW-0472">Membrane</keyword>
<gene>
    <name evidence="4" type="ORF">MNBD_ALPHA01-1191</name>
</gene>
<dbReference type="Pfam" id="PF18914">
    <property type="entry name" value="DUF5666"/>
    <property type="match status" value="2"/>
</dbReference>
<feature type="region of interest" description="Disordered" evidence="1">
    <location>
        <begin position="310"/>
        <end position="357"/>
    </location>
</feature>
<sequence length="432" mass="47367">MNSFGLSRHLARNMVFLSGVILLLLLALMMLRNPGGIGGTGIGGGDEGGIGGTGIWGTIDRFGSIHVNGLIIDYSPDQKVNFADREATADDLRLGQVVLVSAERRDDRLLARKISVRHEVVGPVEAIDERAGTITVLGQTVNLAALGIPMPEMGAVMAVSGYFDSRGVIEATRLDKALPDARFYVRSRIGRGVDHITIGSLELDIKATEQDIRAMLYVTAQAGNWVVEEMRVLPEFPFAATTRELSLQGYRRSVKGEKLVLGDMRLEVRAAGTASKILLLANRDETGRVHIEKLTPQAVMNRTVKPVAVEKTVRPEKIQQRPKPRAATPAPAPGPVRVERPAEPRTTSETTTVPLVRPTVDVAPIEVPVDEKREVISAPVEIRRPVVTEPEPVRRPETRPENTDRPAAQRPVRPQRPERPKRPERPRRPGRG</sequence>
<feature type="domain" description="DUF5666" evidence="3">
    <location>
        <begin position="60"/>
        <end position="114"/>
    </location>
</feature>
<dbReference type="AlphaFoldDB" id="A0A3B0RVN0"/>
<evidence type="ECO:0000256" key="1">
    <source>
        <dbReference type="SAM" id="MobiDB-lite"/>
    </source>
</evidence>
<accession>A0A3B0RVN0</accession>
<evidence type="ECO:0000313" key="4">
    <source>
        <dbReference type="EMBL" id="VAV97530.1"/>
    </source>
</evidence>
<feature type="region of interest" description="Disordered" evidence="1">
    <location>
        <begin position="373"/>
        <end position="432"/>
    </location>
</feature>
<evidence type="ECO:0000259" key="3">
    <source>
        <dbReference type="Pfam" id="PF18914"/>
    </source>
</evidence>
<keyword evidence="2" id="KW-0812">Transmembrane</keyword>
<dbReference type="EMBL" id="UOEJ01000089">
    <property type="protein sequence ID" value="VAV97530.1"/>
    <property type="molecule type" value="Genomic_DNA"/>
</dbReference>
<evidence type="ECO:0000256" key="2">
    <source>
        <dbReference type="SAM" id="Phobius"/>
    </source>
</evidence>
<feature type="domain" description="DUF5666" evidence="3">
    <location>
        <begin position="122"/>
        <end position="173"/>
    </location>
</feature>
<protein>
    <recommendedName>
        <fullName evidence="3">DUF5666 domain-containing protein</fullName>
    </recommendedName>
</protein>
<feature type="compositionally biased region" description="Basic and acidic residues" evidence="1">
    <location>
        <begin position="415"/>
        <end position="432"/>
    </location>
</feature>
<name>A0A3B0RVN0_9ZZZZ</name>
<feature type="transmembrane region" description="Helical" evidence="2">
    <location>
        <begin position="12"/>
        <end position="31"/>
    </location>
</feature>